<dbReference type="STRING" id="168384.SAMN05660368_01929"/>
<reference evidence="2" key="1">
    <citation type="submission" date="2009-07" db="EMBL/GenBank/DDBJ databases">
        <authorList>
            <person name="Weinstock G."/>
            <person name="Sodergren E."/>
            <person name="Clifton S."/>
            <person name="Fulton L."/>
            <person name="Fulton B."/>
            <person name="Courtney L."/>
            <person name="Fronick C."/>
            <person name="Harrison M."/>
            <person name="Strong C."/>
            <person name="Farmer C."/>
            <person name="Delahaunty K."/>
            <person name="Markovic C."/>
            <person name="Hall O."/>
            <person name="Minx P."/>
            <person name="Tomlinson C."/>
            <person name="Mitreva M."/>
            <person name="Nelson J."/>
            <person name="Hou S."/>
            <person name="Wollam A."/>
            <person name="Pepin K.H."/>
            <person name="Johnson M."/>
            <person name="Bhonagiri V."/>
            <person name="Nash W.E."/>
            <person name="Warren W."/>
            <person name="Chinwalla A."/>
            <person name="Mardis E.R."/>
            <person name="Wilson R.K."/>
        </authorList>
    </citation>
    <scope>NUCLEOTIDE SEQUENCE [LARGE SCALE GENOMIC DNA]</scope>
    <source>
        <strain evidence="2">DSM 14469</strain>
    </source>
</reference>
<dbReference type="AlphaFoldDB" id="C6LIE2"/>
<dbReference type="Pfam" id="PF01261">
    <property type="entry name" value="AP_endonuc_2"/>
    <property type="match status" value="1"/>
</dbReference>
<keyword evidence="2" id="KW-0540">Nuclease</keyword>
<dbReference type="GO" id="GO:0003906">
    <property type="term" value="F:DNA-(apurinic or apyrimidinic site) endonuclease activity"/>
    <property type="evidence" value="ECO:0007669"/>
    <property type="project" value="TreeGrafter"/>
</dbReference>
<dbReference type="GO" id="GO:0008270">
    <property type="term" value="F:zinc ion binding"/>
    <property type="evidence" value="ECO:0007669"/>
    <property type="project" value="InterPro"/>
</dbReference>
<protein>
    <submittedName>
        <fullName evidence="2">AP endonuclease, family 2</fullName>
    </submittedName>
</protein>
<feature type="domain" description="Xylose isomerase-like TIM barrel" evidence="1">
    <location>
        <begin position="57"/>
        <end position="220"/>
    </location>
</feature>
<evidence type="ECO:0000313" key="3">
    <source>
        <dbReference type="Proteomes" id="UP000005561"/>
    </source>
</evidence>
<comment type="caution">
    <text evidence="2">The sequence shown here is derived from an EMBL/GenBank/DDBJ whole genome shotgun (WGS) entry which is preliminary data.</text>
</comment>
<dbReference type="GO" id="GO:0008081">
    <property type="term" value="F:phosphoric diester hydrolase activity"/>
    <property type="evidence" value="ECO:0007669"/>
    <property type="project" value="TreeGrafter"/>
</dbReference>
<gene>
    <name evidence="2" type="ORF">BRYFOR_08496</name>
</gene>
<dbReference type="InterPro" id="IPR013022">
    <property type="entry name" value="Xyl_isomerase-like_TIM-brl"/>
</dbReference>
<sequence>MRYHGIPDIEHLEEWTALNIPFEYNDFMLPGILDRKEETERRIRAYLGAGRDRSGDTLHGPFLDITIHSSDSLIRRASDYRIRQVSEIALRLQVKGMILHTNIIPNFYEENYRKGWIDRNEEYLTALLEEYPGLHIYMENMFDEEPDCLVALARRMQGKRLSVCLDLAHAHLSKTEISVWQQTCAPYIAHYHINDNHGRVDEHLPVGDGDIAWEKILPAMCPDASVLVEVSSLEKYRKSVRYLSGIS</sequence>
<evidence type="ECO:0000259" key="1">
    <source>
        <dbReference type="Pfam" id="PF01261"/>
    </source>
</evidence>
<dbReference type="GO" id="GO:0003677">
    <property type="term" value="F:DNA binding"/>
    <property type="evidence" value="ECO:0007669"/>
    <property type="project" value="InterPro"/>
</dbReference>
<dbReference type="InterPro" id="IPR001719">
    <property type="entry name" value="AP_endonuc_2"/>
</dbReference>
<dbReference type="SUPFAM" id="SSF51658">
    <property type="entry name" value="Xylose isomerase-like"/>
    <property type="match status" value="1"/>
</dbReference>
<accession>C6LIE2</accession>
<dbReference type="InterPro" id="IPR036237">
    <property type="entry name" value="Xyl_isomerase-like_sf"/>
</dbReference>
<dbReference type="GO" id="GO:0006284">
    <property type="term" value="P:base-excision repair"/>
    <property type="evidence" value="ECO:0007669"/>
    <property type="project" value="TreeGrafter"/>
</dbReference>
<organism evidence="2 3">
    <name type="scientific">Marvinbryantia formatexigens DSM 14469</name>
    <dbReference type="NCBI Taxonomy" id="478749"/>
    <lineage>
        <taxon>Bacteria</taxon>
        <taxon>Bacillati</taxon>
        <taxon>Bacillota</taxon>
        <taxon>Clostridia</taxon>
        <taxon>Lachnospirales</taxon>
        <taxon>Lachnospiraceae</taxon>
        <taxon>Marvinbryantia</taxon>
    </lineage>
</organism>
<dbReference type="PANTHER" id="PTHR21445:SF0">
    <property type="entry name" value="APURINIC-APYRIMIDINIC ENDONUCLEASE"/>
    <property type="match status" value="1"/>
</dbReference>
<dbReference type="OrthoDB" id="9801960at2"/>
<name>C6LIE2_9FIRM</name>
<dbReference type="Gene3D" id="3.20.20.150">
    <property type="entry name" value="Divalent-metal-dependent TIM barrel enzymes"/>
    <property type="match status" value="1"/>
</dbReference>
<dbReference type="EMBL" id="ACCL02000017">
    <property type="protein sequence ID" value="EET59638.1"/>
    <property type="molecule type" value="Genomic_DNA"/>
</dbReference>
<dbReference type="RefSeq" id="WP_006863268.1">
    <property type="nucleotide sequence ID" value="NZ_ACCL02000017.1"/>
</dbReference>
<dbReference type="eggNOG" id="COG1082">
    <property type="taxonomic scope" value="Bacteria"/>
</dbReference>
<proteinExistence type="predicted"/>
<keyword evidence="2" id="KW-0255">Endonuclease</keyword>
<keyword evidence="2" id="KW-0378">Hydrolase</keyword>
<keyword evidence="3" id="KW-1185">Reference proteome</keyword>
<evidence type="ECO:0000313" key="2">
    <source>
        <dbReference type="EMBL" id="EET59638.1"/>
    </source>
</evidence>
<dbReference type="PANTHER" id="PTHR21445">
    <property type="entry name" value="ENDONUCLEASE IV ENDODEOXYRIBONUCLEASE IV"/>
    <property type="match status" value="1"/>
</dbReference>
<dbReference type="Proteomes" id="UP000005561">
    <property type="component" value="Unassembled WGS sequence"/>
</dbReference>